<dbReference type="Ensembl" id="ENSCAFT00845024011.1">
    <property type="protein sequence ID" value="ENSCAFP00845018857.1"/>
    <property type="gene ID" value="ENSCAFG00845013483.1"/>
</dbReference>
<feature type="compositionally biased region" description="Pro residues" evidence="6">
    <location>
        <begin position="37"/>
        <end position="61"/>
    </location>
</feature>
<dbReference type="InterPro" id="IPR026507">
    <property type="entry name" value="PIRC1/2"/>
</dbReference>
<dbReference type="Pfam" id="PF14892">
    <property type="entry name" value="PIRC1_2"/>
    <property type="match status" value="1"/>
</dbReference>
<evidence type="ECO:0000256" key="6">
    <source>
        <dbReference type="SAM" id="MobiDB-lite"/>
    </source>
</evidence>
<evidence type="ECO:0000313" key="7">
    <source>
        <dbReference type="Ensembl" id="ENSCAFP00845018857.1"/>
    </source>
</evidence>
<reference evidence="7" key="2">
    <citation type="submission" date="2025-08" db="UniProtKB">
        <authorList>
            <consortium name="Ensembl"/>
        </authorList>
    </citation>
    <scope>IDENTIFICATION</scope>
    <source>
        <strain evidence="7">Boxer</strain>
    </source>
</reference>
<evidence type="ECO:0000256" key="4">
    <source>
        <dbReference type="ARBA" id="ARBA00023273"/>
    </source>
</evidence>
<evidence type="ECO:0000256" key="1">
    <source>
        <dbReference type="ARBA" id="ARBA00004430"/>
    </source>
</evidence>
<dbReference type="OrthoDB" id="546383at2759"/>
<evidence type="ECO:0000256" key="3">
    <source>
        <dbReference type="ARBA" id="ARBA00023212"/>
    </source>
</evidence>
<comment type="subunit">
    <text evidence="5">Microtubule inner protein component of sperm flagellar doublet microtubules. Interacts with CFAP53, ODAD1 and ODAD3; the interactions link the outer dynein arms docking complex (ODA-DC) to the internal microtubule inner proteins (MIP) in cilium axoneme.</text>
</comment>
<keyword evidence="8" id="KW-1185">Reference proteome</keyword>
<proteinExistence type="predicted"/>
<dbReference type="Proteomes" id="UP000805418">
    <property type="component" value="Chromosome 9"/>
</dbReference>
<dbReference type="AlphaFoldDB" id="A0A8I3NK94"/>
<feature type="region of interest" description="Disordered" evidence="6">
    <location>
        <begin position="1"/>
        <end position="232"/>
    </location>
</feature>
<evidence type="ECO:0000256" key="5">
    <source>
        <dbReference type="ARBA" id="ARBA00046397"/>
    </source>
</evidence>
<reference evidence="7" key="1">
    <citation type="submission" date="2020-03" db="EMBL/GenBank/DDBJ databases">
        <title>Long-read based genome assembly of a Labrador retriever dog.</title>
        <authorList>
            <person name="Eory L."/>
            <person name="Zhang W."/>
            <person name="Schoenebeck J."/>
        </authorList>
    </citation>
    <scope>NUCLEOTIDE SEQUENCE [LARGE SCALE GENOMIC DNA]</scope>
    <source>
        <strain evidence="7">Labrador retriever</strain>
    </source>
</reference>
<reference evidence="7" key="3">
    <citation type="submission" date="2025-09" db="UniProtKB">
        <authorList>
            <consortium name="Ensembl"/>
        </authorList>
    </citation>
    <scope>IDENTIFICATION</scope>
    <source>
        <strain evidence="7">Boxer</strain>
    </source>
</reference>
<sequence length="321" mass="33632">MARRTTRRGHALGPRCFRPRRRPRRSAACRPGGAPARPAPPPQRGPAPAPPPPLGPAPPPSARAASPTSARRGPGVTGARPPPCPRLGPAARTSPGPGAPSSPPAGLAQPAALPRSIPEDQAQVESALNLRAPGGRAELGVGFPLPRLSRPGGRSALATPPRGAATVAGLRERGAFGAGPPGQLTRPSPGNGTPRRLSRPPTRRSAGAQAHVGAEPPRVRGGRGAPRPRGAPAEDQRLLLRGREPARQVQQPGVVPGLRKVFYPNSSKFSRQLAAGGMFRNNTFNVYMEKSIVTGPDNYITSYDRFNFHPSYNINRPSICD</sequence>
<feature type="compositionally biased region" description="Basic residues" evidence="6">
    <location>
        <begin position="17"/>
        <end position="27"/>
    </location>
</feature>
<feature type="compositionally biased region" description="Low complexity" evidence="6">
    <location>
        <begin position="104"/>
        <end position="114"/>
    </location>
</feature>
<evidence type="ECO:0000256" key="2">
    <source>
        <dbReference type="ARBA" id="ARBA00022490"/>
    </source>
</evidence>
<evidence type="ECO:0000313" key="8">
    <source>
        <dbReference type="Proteomes" id="UP000805418"/>
    </source>
</evidence>
<feature type="compositionally biased region" description="Low complexity" evidence="6">
    <location>
        <begin position="62"/>
        <end position="74"/>
    </location>
</feature>
<dbReference type="GO" id="GO:0005879">
    <property type="term" value="C:axonemal microtubule"/>
    <property type="evidence" value="ECO:0007669"/>
    <property type="project" value="InterPro"/>
</dbReference>
<accession>A0A8I3NK94</accession>
<dbReference type="GO" id="GO:0035082">
    <property type="term" value="P:axoneme assembly"/>
    <property type="evidence" value="ECO:0007669"/>
    <property type="project" value="InterPro"/>
</dbReference>
<keyword evidence="3" id="KW-0206">Cytoskeleton</keyword>
<keyword evidence="4" id="KW-0966">Cell projection</keyword>
<keyword evidence="2" id="KW-0963">Cytoplasm</keyword>
<protein>
    <submittedName>
        <fullName evidence="7">Piercer of microtubule wall 1</fullName>
    </submittedName>
</protein>
<organism evidence="7 8">
    <name type="scientific">Canis lupus familiaris</name>
    <name type="common">Dog</name>
    <name type="synonym">Canis familiaris</name>
    <dbReference type="NCBI Taxonomy" id="9615"/>
    <lineage>
        <taxon>Eukaryota</taxon>
        <taxon>Metazoa</taxon>
        <taxon>Chordata</taxon>
        <taxon>Craniata</taxon>
        <taxon>Vertebrata</taxon>
        <taxon>Euteleostomi</taxon>
        <taxon>Mammalia</taxon>
        <taxon>Eutheria</taxon>
        <taxon>Laurasiatheria</taxon>
        <taxon>Carnivora</taxon>
        <taxon>Caniformia</taxon>
        <taxon>Canidae</taxon>
        <taxon>Canis</taxon>
    </lineage>
</organism>
<gene>
    <name evidence="7" type="primary">PIERCE1</name>
</gene>
<name>A0A8I3NK94_CANLF</name>
<feature type="compositionally biased region" description="Basic residues" evidence="6">
    <location>
        <begin position="1"/>
        <end position="10"/>
    </location>
</feature>
<comment type="subcellular location">
    <subcellularLocation>
        <location evidence="1">Cytoplasm</location>
        <location evidence="1">Cytoskeleton</location>
        <location evidence="1">Cilium axoneme</location>
    </subcellularLocation>
</comment>